<evidence type="ECO:0000256" key="1">
    <source>
        <dbReference type="ARBA" id="ARBA00009437"/>
    </source>
</evidence>
<dbReference type="PRINTS" id="PR00039">
    <property type="entry name" value="HTHLYSR"/>
</dbReference>
<comment type="caution">
    <text evidence="6">The sequence shown here is derived from an EMBL/GenBank/DDBJ whole genome shotgun (WGS) entry which is preliminary data.</text>
</comment>
<name>A0A7X2NT44_9FIRM</name>
<dbReference type="CDD" id="cd05466">
    <property type="entry name" value="PBP2_LTTR_substrate"/>
    <property type="match status" value="1"/>
</dbReference>
<sequence>MLMDSRYQIFIQVVQEKSFTRAAEILGYSQSAVSQAVRSLEKELGTALIERSREGISLTEDGKEYLPYLRSIIAGEEALQAKQREMTGLTDCVIRIGTFTSVSRNLLPPLMRSFRKEYPLVRFELLQGEYDSITADILSGRLDFGFVNPEFVSGLETEAIYSDTMMAVLPLSEPLAEKKSVSLKQLAKLPYILLDEGEHSVAMKAFQNLSLKPDIRFKVTDDYSILTMIRQNMGYSIMYRLTLAGFSEGVAVLSIEEPVKRTIAMGWRNYETLPLAARKFIEHIRTHAPEVLSHLEESGVNPRCFRQYVKALH</sequence>
<evidence type="ECO:0000313" key="6">
    <source>
        <dbReference type="EMBL" id="MSS59082.1"/>
    </source>
</evidence>
<dbReference type="InterPro" id="IPR000847">
    <property type="entry name" value="LysR_HTH_N"/>
</dbReference>
<dbReference type="GO" id="GO:0003677">
    <property type="term" value="F:DNA binding"/>
    <property type="evidence" value="ECO:0007669"/>
    <property type="project" value="UniProtKB-KW"/>
</dbReference>
<dbReference type="Proteomes" id="UP000461880">
    <property type="component" value="Unassembled WGS sequence"/>
</dbReference>
<dbReference type="InterPro" id="IPR036390">
    <property type="entry name" value="WH_DNA-bd_sf"/>
</dbReference>
<comment type="similarity">
    <text evidence="1">Belongs to the LysR transcriptional regulatory family.</text>
</comment>
<dbReference type="InterPro" id="IPR036388">
    <property type="entry name" value="WH-like_DNA-bd_sf"/>
</dbReference>
<dbReference type="AlphaFoldDB" id="A0A7X2NT44"/>
<keyword evidence="4" id="KW-0804">Transcription</keyword>
<dbReference type="Pfam" id="PF03466">
    <property type="entry name" value="LysR_substrate"/>
    <property type="match status" value="1"/>
</dbReference>
<dbReference type="PANTHER" id="PTHR30346:SF0">
    <property type="entry name" value="HCA OPERON TRANSCRIPTIONAL ACTIVATOR HCAR"/>
    <property type="match status" value="1"/>
</dbReference>
<gene>
    <name evidence="6" type="ORF">FYJ51_09235</name>
</gene>
<keyword evidence="3" id="KW-0238">DNA-binding</keyword>
<evidence type="ECO:0000256" key="2">
    <source>
        <dbReference type="ARBA" id="ARBA00023015"/>
    </source>
</evidence>
<accession>A0A7X2NT44</accession>
<dbReference type="PROSITE" id="PS50931">
    <property type="entry name" value="HTH_LYSR"/>
    <property type="match status" value="1"/>
</dbReference>
<dbReference type="EMBL" id="VUMN01000022">
    <property type="protein sequence ID" value="MSS59082.1"/>
    <property type="molecule type" value="Genomic_DNA"/>
</dbReference>
<evidence type="ECO:0000256" key="4">
    <source>
        <dbReference type="ARBA" id="ARBA00023163"/>
    </source>
</evidence>
<dbReference type="Gene3D" id="1.10.10.10">
    <property type="entry name" value="Winged helix-like DNA-binding domain superfamily/Winged helix DNA-binding domain"/>
    <property type="match status" value="1"/>
</dbReference>
<dbReference type="GO" id="GO:0032993">
    <property type="term" value="C:protein-DNA complex"/>
    <property type="evidence" value="ECO:0007669"/>
    <property type="project" value="TreeGrafter"/>
</dbReference>
<proteinExistence type="inferred from homology"/>
<dbReference type="GO" id="GO:0003700">
    <property type="term" value="F:DNA-binding transcription factor activity"/>
    <property type="evidence" value="ECO:0007669"/>
    <property type="project" value="InterPro"/>
</dbReference>
<feature type="domain" description="HTH lysR-type" evidence="5">
    <location>
        <begin position="8"/>
        <end position="59"/>
    </location>
</feature>
<protein>
    <submittedName>
        <fullName evidence="6">LysR family transcriptional regulator</fullName>
    </submittedName>
</protein>
<organism evidence="6 7">
    <name type="scientific">Stecheria intestinalis</name>
    <dbReference type="NCBI Taxonomy" id="2606630"/>
    <lineage>
        <taxon>Bacteria</taxon>
        <taxon>Bacillati</taxon>
        <taxon>Bacillota</taxon>
        <taxon>Erysipelotrichia</taxon>
        <taxon>Erysipelotrichales</taxon>
        <taxon>Erysipelotrichaceae</taxon>
        <taxon>Stecheria</taxon>
    </lineage>
</organism>
<dbReference type="InterPro" id="IPR005119">
    <property type="entry name" value="LysR_subst-bd"/>
</dbReference>
<keyword evidence="2" id="KW-0805">Transcription regulation</keyword>
<dbReference type="PANTHER" id="PTHR30346">
    <property type="entry name" value="TRANSCRIPTIONAL DUAL REGULATOR HCAR-RELATED"/>
    <property type="match status" value="1"/>
</dbReference>
<dbReference type="Gene3D" id="3.40.190.290">
    <property type="match status" value="1"/>
</dbReference>
<dbReference type="SUPFAM" id="SSF46785">
    <property type="entry name" value="Winged helix' DNA-binding domain"/>
    <property type="match status" value="1"/>
</dbReference>
<evidence type="ECO:0000256" key="3">
    <source>
        <dbReference type="ARBA" id="ARBA00023125"/>
    </source>
</evidence>
<evidence type="ECO:0000313" key="7">
    <source>
        <dbReference type="Proteomes" id="UP000461880"/>
    </source>
</evidence>
<keyword evidence="7" id="KW-1185">Reference proteome</keyword>
<dbReference type="FunFam" id="1.10.10.10:FF:000001">
    <property type="entry name" value="LysR family transcriptional regulator"/>
    <property type="match status" value="1"/>
</dbReference>
<evidence type="ECO:0000259" key="5">
    <source>
        <dbReference type="PROSITE" id="PS50931"/>
    </source>
</evidence>
<dbReference type="SUPFAM" id="SSF53850">
    <property type="entry name" value="Periplasmic binding protein-like II"/>
    <property type="match status" value="1"/>
</dbReference>
<dbReference type="Pfam" id="PF00126">
    <property type="entry name" value="HTH_1"/>
    <property type="match status" value="1"/>
</dbReference>
<reference evidence="6 7" key="1">
    <citation type="submission" date="2019-08" db="EMBL/GenBank/DDBJ databases">
        <title>In-depth cultivation of the pig gut microbiome towards novel bacterial diversity and tailored functional studies.</title>
        <authorList>
            <person name="Wylensek D."/>
            <person name="Hitch T.C.A."/>
            <person name="Clavel T."/>
        </authorList>
    </citation>
    <scope>NUCLEOTIDE SEQUENCE [LARGE SCALE GENOMIC DNA]</scope>
    <source>
        <strain evidence="6 7">Oil+RF-744-GAM-WT-6</strain>
    </source>
</reference>